<reference evidence="5 6" key="1">
    <citation type="submission" date="2019-03" db="EMBL/GenBank/DDBJ databases">
        <title>Genomic Encyclopedia of Type Strains, Phase IV (KMG-IV): sequencing the most valuable type-strain genomes for metagenomic binning, comparative biology and taxonomic classification.</title>
        <authorList>
            <person name="Goeker M."/>
        </authorList>
    </citation>
    <scope>NUCLEOTIDE SEQUENCE [LARGE SCALE GENOMIC DNA]</scope>
    <source>
        <strain evidence="5 6">DSM 9035</strain>
    </source>
</reference>
<dbReference type="InterPro" id="IPR036388">
    <property type="entry name" value="WH-like_DNA-bd_sf"/>
</dbReference>
<organism evidence="5 6">
    <name type="scientific">Aquabacter spiritensis</name>
    <dbReference type="NCBI Taxonomy" id="933073"/>
    <lineage>
        <taxon>Bacteria</taxon>
        <taxon>Pseudomonadati</taxon>
        <taxon>Pseudomonadota</taxon>
        <taxon>Alphaproteobacteria</taxon>
        <taxon>Hyphomicrobiales</taxon>
        <taxon>Xanthobacteraceae</taxon>
        <taxon>Aquabacter</taxon>
    </lineage>
</organism>
<dbReference type="SUPFAM" id="SSF46785">
    <property type="entry name" value="Winged helix' DNA-binding domain"/>
    <property type="match status" value="1"/>
</dbReference>
<evidence type="ECO:0000259" key="4">
    <source>
        <dbReference type="PROSITE" id="PS50995"/>
    </source>
</evidence>
<dbReference type="Proteomes" id="UP000294664">
    <property type="component" value="Unassembled WGS sequence"/>
</dbReference>
<sequence length="173" mass="18334">MVSSPPRRSRRADAQARTQARLDAAEAAMRTELSLLWRIHVLSSLMVRRVQADPSLHSGLSLVAWRVLLTLVHAPGLSAHEITALWGFEKMAVNRGVRELTGRGLIAGGTDPHGGRRIPLTATEAGAALHAAAWPGAAHDYAALGSALSAEELATLSGLMDRLIARARDVTGG</sequence>
<dbReference type="PANTHER" id="PTHR35790:SF4">
    <property type="entry name" value="HTH-TYPE TRANSCRIPTIONAL REGULATOR PCHR"/>
    <property type="match status" value="1"/>
</dbReference>
<protein>
    <submittedName>
        <fullName evidence="5">DNA-binding MarR family transcriptional regulator</fullName>
    </submittedName>
</protein>
<dbReference type="GO" id="GO:0003700">
    <property type="term" value="F:DNA-binding transcription factor activity"/>
    <property type="evidence" value="ECO:0007669"/>
    <property type="project" value="InterPro"/>
</dbReference>
<dbReference type="InterPro" id="IPR036390">
    <property type="entry name" value="WH_DNA-bd_sf"/>
</dbReference>
<evidence type="ECO:0000313" key="6">
    <source>
        <dbReference type="Proteomes" id="UP000294664"/>
    </source>
</evidence>
<keyword evidence="3" id="KW-0804">Transcription</keyword>
<dbReference type="GO" id="GO:0003677">
    <property type="term" value="F:DNA binding"/>
    <property type="evidence" value="ECO:0007669"/>
    <property type="project" value="UniProtKB-KW"/>
</dbReference>
<dbReference type="InterPro" id="IPR000835">
    <property type="entry name" value="HTH_MarR-typ"/>
</dbReference>
<name>A0A4R3M1R0_9HYPH</name>
<keyword evidence="2 5" id="KW-0238">DNA-binding</keyword>
<dbReference type="Pfam" id="PF12802">
    <property type="entry name" value="MarR_2"/>
    <property type="match status" value="1"/>
</dbReference>
<keyword evidence="1" id="KW-0805">Transcription regulation</keyword>
<dbReference type="PROSITE" id="PS50995">
    <property type="entry name" value="HTH_MARR_2"/>
    <property type="match status" value="1"/>
</dbReference>
<dbReference type="RefSeq" id="WP_132030146.1">
    <property type="nucleotide sequence ID" value="NZ_SMAI01000002.1"/>
</dbReference>
<dbReference type="Gene3D" id="1.10.10.10">
    <property type="entry name" value="Winged helix-like DNA-binding domain superfamily/Winged helix DNA-binding domain"/>
    <property type="match status" value="1"/>
</dbReference>
<dbReference type="AlphaFoldDB" id="A0A4R3M1R0"/>
<dbReference type="PANTHER" id="PTHR35790">
    <property type="entry name" value="HTH-TYPE TRANSCRIPTIONAL REGULATOR PCHR"/>
    <property type="match status" value="1"/>
</dbReference>
<gene>
    <name evidence="5" type="ORF">EDC64_102142</name>
</gene>
<dbReference type="SMART" id="SM00347">
    <property type="entry name" value="HTH_MARR"/>
    <property type="match status" value="1"/>
</dbReference>
<evidence type="ECO:0000256" key="3">
    <source>
        <dbReference type="ARBA" id="ARBA00023163"/>
    </source>
</evidence>
<evidence type="ECO:0000313" key="5">
    <source>
        <dbReference type="EMBL" id="TCT06663.1"/>
    </source>
</evidence>
<evidence type="ECO:0000256" key="1">
    <source>
        <dbReference type="ARBA" id="ARBA00023015"/>
    </source>
</evidence>
<comment type="caution">
    <text evidence="5">The sequence shown here is derived from an EMBL/GenBank/DDBJ whole genome shotgun (WGS) entry which is preliminary data.</text>
</comment>
<dbReference type="EMBL" id="SMAI01000002">
    <property type="protein sequence ID" value="TCT06663.1"/>
    <property type="molecule type" value="Genomic_DNA"/>
</dbReference>
<evidence type="ECO:0000256" key="2">
    <source>
        <dbReference type="ARBA" id="ARBA00023125"/>
    </source>
</evidence>
<accession>A0A4R3M1R0</accession>
<feature type="domain" description="HTH marR-type" evidence="4">
    <location>
        <begin position="32"/>
        <end position="165"/>
    </location>
</feature>
<keyword evidence="6" id="KW-1185">Reference proteome</keyword>
<proteinExistence type="predicted"/>
<dbReference type="OrthoDB" id="8906692at2"/>
<dbReference type="InterPro" id="IPR052067">
    <property type="entry name" value="Metal_resp_HTH_trans_reg"/>
</dbReference>